<protein>
    <submittedName>
        <fullName evidence="4">Uncharacterized transmembrane protein DDB_G0289901-like</fullName>
    </submittedName>
</protein>
<feature type="non-terminal residue" evidence="4">
    <location>
        <position position="1"/>
    </location>
</feature>
<feature type="region of interest" description="Disordered" evidence="1">
    <location>
        <begin position="279"/>
        <end position="313"/>
    </location>
</feature>
<name>A0ABM0MDC8_SACKO</name>
<keyword evidence="2" id="KW-0812">Transmembrane</keyword>
<reference evidence="4" key="1">
    <citation type="submission" date="2025-08" db="UniProtKB">
        <authorList>
            <consortium name="RefSeq"/>
        </authorList>
    </citation>
    <scope>IDENTIFICATION</scope>
    <source>
        <tissue evidence="4">Testes</tissue>
    </source>
</reference>
<sequence>SSSTCDDDEGGPDGGGHGGNNNANSGEEHGQSNSGYSTASLGSVYEDEEVGFGDVANTKANGGGEHGQSNSGHSADSLSSADEYEEGPDGGGHGRNTTTNGGGEHNQNNTGHITDSLNIADEEGEQPIDGVHSGITNTNGNGDLGQSSSGQSSDNPGRADEEEEGQIEGTQGGNINDNEEQDENNGQLLNVENVREVHEQVLTTPTYNNIWFKSVVPVGGDVGAQHAGLTTQKAFEEMNSIISESSTVAIGIAAAVGVGGIFAVVGRHLYKRMTNKVSYQAQSPTSSQSDLVNENSDGDVESAEKNDNGATGADEIKDLYKDHGFHCSSIPVVNI</sequence>
<organism evidence="3 4">
    <name type="scientific">Saccoglossus kowalevskii</name>
    <name type="common">Acorn worm</name>
    <dbReference type="NCBI Taxonomy" id="10224"/>
    <lineage>
        <taxon>Eukaryota</taxon>
        <taxon>Metazoa</taxon>
        <taxon>Hemichordata</taxon>
        <taxon>Enteropneusta</taxon>
        <taxon>Harrimaniidae</taxon>
        <taxon>Saccoglossus</taxon>
    </lineage>
</organism>
<proteinExistence type="predicted"/>
<feature type="compositionally biased region" description="Polar residues" evidence="1">
    <location>
        <begin position="279"/>
        <end position="295"/>
    </location>
</feature>
<evidence type="ECO:0000313" key="3">
    <source>
        <dbReference type="Proteomes" id="UP000694865"/>
    </source>
</evidence>
<keyword evidence="2" id="KW-0472">Membrane</keyword>
<gene>
    <name evidence="4" type="primary">LOC102805197</name>
</gene>
<feature type="region of interest" description="Disordered" evidence="1">
    <location>
        <begin position="126"/>
        <end position="182"/>
    </location>
</feature>
<feature type="compositionally biased region" description="Low complexity" evidence="1">
    <location>
        <begin position="167"/>
        <end position="176"/>
    </location>
</feature>
<feature type="compositionally biased region" description="Polar residues" evidence="1">
    <location>
        <begin position="31"/>
        <end position="41"/>
    </location>
</feature>
<accession>A0ABM0MDC8</accession>
<feature type="compositionally biased region" description="Gly residues" evidence="1">
    <location>
        <begin position="89"/>
        <end position="104"/>
    </location>
</feature>
<feature type="region of interest" description="Disordered" evidence="1">
    <location>
        <begin position="1"/>
        <end position="114"/>
    </location>
</feature>
<evidence type="ECO:0000256" key="2">
    <source>
        <dbReference type="SAM" id="Phobius"/>
    </source>
</evidence>
<feature type="compositionally biased region" description="Polar residues" evidence="1">
    <location>
        <begin position="67"/>
        <end position="80"/>
    </location>
</feature>
<feature type="compositionally biased region" description="Low complexity" evidence="1">
    <location>
        <begin position="139"/>
        <end position="156"/>
    </location>
</feature>
<dbReference type="Proteomes" id="UP000694865">
    <property type="component" value="Unplaced"/>
</dbReference>
<keyword evidence="2" id="KW-1133">Transmembrane helix</keyword>
<keyword evidence="3" id="KW-1185">Reference proteome</keyword>
<feature type="compositionally biased region" description="Acidic residues" evidence="1">
    <location>
        <begin position="1"/>
        <end position="11"/>
    </location>
</feature>
<feature type="transmembrane region" description="Helical" evidence="2">
    <location>
        <begin position="248"/>
        <end position="270"/>
    </location>
</feature>
<evidence type="ECO:0000313" key="4">
    <source>
        <dbReference type="RefSeq" id="XP_006818019.1"/>
    </source>
</evidence>
<dbReference type="GeneID" id="102805197"/>
<dbReference type="RefSeq" id="XP_006818019.1">
    <property type="nucleotide sequence ID" value="XM_006817956.1"/>
</dbReference>
<evidence type="ECO:0000256" key="1">
    <source>
        <dbReference type="SAM" id="MobiDB-lite"/>
    </source>
</evidence>